<dbReference type="Pfam" id="PF08506">
    <property type="entry name" value="Cse1"/>
    <property type="match status" value="1"/>
</dbReference>
<dbReference type="InParanoid" id="T1G9Q9"/>
<dbReference type="InterPro" id="IPR011989">
    <property type="entry name" value="ARM-like"/>
</dbReference>
<evidence type="ECO:0000256" key="1">
    <source>
        <dbReference type="ARBA" id="ARBA00004123"/>
    </source>
</evidence>
<evidence type="ECO:0000313" key="13">
    <source>
        <dbReference type="Proteomes" id="UP000015101"/>
    </source>
</evidence>
<evidence type="ECO:0000256" key="8">
    <source>
        <dbReference type="ARBA" id="ARBA00023242"/>
    </source>
</evidence>
<dbReference type="PANTHER" id="PTHR10997">
    <property type="entry name" value="IMPORTIN-7, 8, 11"/>
    <property type="match status" value="1"/>
</dbReference>
<keyword evidence="8" id="KW-0539">Nucleus</keyword>
<dbReference type="KEGG" id="hro:HELRODRAFT_99097"/>
<dbReference type="GeneID" id="20217805"/>
<dbReference type="InterPro" id="IPR013713">
    <property type="entry name" value="XPO2_central"/>
</dbReference>
<dbReference type="GO" id="GO:0005049">
    <property type="term" value="F:nuclear export signal receptor activity"/>
    <property type="evidence" value="ECO:0000318"/>
    <property type="project" value="GO_Central"/>
</dbReference>
<dbReference type="SUPFAM" id="SSF48371">
    <property type="entry name" value="ARM repeat"/>
    <property type="match status" value="1"/>
</dbReference>
<evidence type="ECO:0000256" key="4">
    <source>
        <dbReference type="ARBA" id="ARBA00018945"/>
    </source>
</evidence>
<dbReference type="Pfam" id="PF03378">
    <property type="entry name" value="CAS_CSE1"/>
    <property type="match status" value="1"/>
</dbReference>
<dbReference type="EMBL" id="KB096365">
    <property type="protein sequence ID" value="ESO05215.1"/>
    <property type="molecule type" value="Genomic_DNA"/>
</dbReference>
<dbReference type="Pfam" id="PF03810">
    <property type="entry name" value="IBN_N"/>
    <property type="match status" value="1"/>
</dbReference>
<dbReference type="Proteomes" id="UP000015101">
    <property type="component" value="Unassembled WGS sequence"/>
</dbReference>
<dbReference type="InterPro" id="IPR016024">
    <property type="entry name" value="ARM-type_fold"/>
</dbReference>
<reference evidence="12" key="3">
    <citation type="submission" date="2015-06" db="UniProtKB">
        <authorList>
            <consortium name="EnsemblMetazoa"/>
        </authorList>
    </citation>
    <scope>IDENTIFICATION</scope>
</reference>
<dbReference type="EMBL" id="AMQM01003892">
    <property type="status" value="NOT_ANNOTATED_CDS"/>
    <property type="molecule type" value="Genomic_DNA"/>
</dbReference>
<dbReference type="GO" id="GO:0005829">
    <property type="term" value="C:cytosol"/>
    <property type="evidence" value="ECO:0000318"/>
    <property type="project" value="GO_Central"/>
</dbReference>
<evidence type="ECO:0000256" key="5">
    <source>
        <dbReference type="ARBA" id="ARBA00022448"/>
    </source>
</evidence>
<evidence type="ECO:0000256" key="9">
    <source>
        <dbReference type="ARBA" id="ARBA00030693"/>
    </source>
</evidence>
<evidence type="ECO:0000313" key="12">
    <source>
        <dbReference type="EnsemblMetazoa" id="HelroP99097"/>
    </source>
</evidence>
<proteinExistence type="inferred from homology"/>
<dbReference type="HOGENOM" id="CLU_009614_0_0_1"/>
<dbReference type="GO" id="GO:0031267">
    <property type="term" value="F:small GTPase binding"/>
    <property type="evidence" value="ECO:0007669"/>
    <property type="project" value="InterPro"/>
</dbReference>
<dbReference type="SMART" id="SM00913">
    <property type="entry name" value="IBN_N"/>
    <property type="match status" value="1"/>
</dbReference>
<keyword evidence="7" id="KW-0653">Protein transport</keyword>
<keyword evidence="6" id="KW-0963">Cytoplasm</keyword>
<dbReference type="AlphaFoldDB" id="T1G9Q9"/>
<evidence type="ECO:0000313" key="11">
    <source>
        <dbReference type="EMBL" id="ESO05215.1"/>
    </source>
</evidence>
<dbReference type="eggNOG" id="KOG1992">
    <property type="taxonomic scope" value="Eukaryota"/>
</dbReference>
<dbReference type="EnsemblMetazoa" id="HelroT99097">
    <property type="protein sequence ID" value="HelroP99097"/>
    <property type="gene ID" value="HelroG99097"/>
</dbReference>
<evidence type="ECO:0000256" key="6">
    <source>
        <dbReference type="ARBA" id="ARBA00022490"/>
    </source>
</evidence>
<evidence type="ECO:0000256" key="2">
    <source>
        <dbReference type="ARBA" id="ARBA00004496"/>
    </source>
</evidence>
<dbReference type="PANTHER" id="PTHR10997:SF8">
    <property type="entry name" value="EXPORTIN-2"/>
    <property type="match status" value="1"/>
</dbReference>
<dbReference type="GO" id="GO:0005635">
    <property type="term" value="C:nuclear envelope"/>
    <property type="evidence" value="ECO:0000318"/>
    <property type="project" value="GO_Central"/>
</dbReference>
<dbReference type="FunCoup" id="T1G9Q9">
    <property type="interactions" value="2226"/>
</dbReference>
<accession>T1G9Q9</accession>
<dbReference type="Gene3D" id="1.25.10.10">
    <property type="entry name" value="Leucine-rich Repeat Variant"/>
    <property type="match status" value="1"/>
</dbReference>
<organism evidence="12 13">
    <name type="scientific">Helobdella robusta</name>
    <name type="common">Californian leech</name>
    <dbReference type="NCBI Taxonomy" id="6412"/>
    <lineage>
        <taxon>Eukaryota</taxon>
        <taxon>Metazoa</taxon>
        <taxon>Spiralia</taxon>
        <taxon>Lophotrochozoa</taxon>
        <taxon>Annelida</taxon>
        <taxon>Clitellata</taxon>
        <taxon>Hirudinea</taxon>
        <taxon>Rhynchobdellida</taxon>
        <taxon>Glossiphoniidae</taxon>
        <taxon>Helobdella</taxon>
    </lineage>
</organism>
<evidence type="ECO:0000256" key="7">
    <source>
        <dbReference type="ARBA" id="ARBA00022927"/>
    </source>
</evidence>
<protein>
    <recommendedName>
        <fullName evidence="4">Exportin-2</fullName>
    </recommendedName>
    <alternativeName>
        <fullName evidence="9">Importin-alpha re-exporter</fullName>
    </alternativeName>
</protein>
<dbReference type="CTD" id="20217805"/>
<gene>
    <name evidence="12" type="primary">20217805</name>
    <name evidence="11" type="ORF">HELRODRAFT_99097</name>
</gene>
<name>T1G9Q9_HELRO</name>
<dbReference type="PROSITE" id="PS50166">
    <property type="entry name" value="IMPORTIN_B_NT"/>
    <property type="match status" value="1"/>
</dbReference>
<dbReference type="GO" id="GO:0006606">
    <property type="term" value="P:protein import into nucleus"/>
    <property type="evidence" value="ECO:0000318"/>
    <property type="project" value="GO_Central"/>
</dbReference>
<sequence length="967" mass="109867">MDITENNLQQLGAYLQKTLSIDPAERRAAEKFLESIESNQNYPILLLSLVDKTELPIHMRISGSVIFKNYIKRNWSIRDDGSDRIHANDRLVVKQNIIRLMLKAPEQIQKQLSDAISRIGKEDFPDKWPNLMDEMIEKFSTSSDFHVINGVLYTAHSIFKRYRHEFQSNKLWAEIKFVLDKFALPFTQLTNKMMELAQMHASSPDNLRLIYSSIILICKIFYSLNFQDLPEFFEDNMQTWMNHFHVLLNADCKLLETDDKDEPGVMEQVKTQVCDNLAMYAQKYDEEFGTYLPLFVTDVWHLLINTGVSVKYDLLVSNAIQFLASVADRPGYKSLFEDPNTLASICEKIIVPNMVFREADEEAFEDNAEEYIRRDIEGSDVDTRRRAACDLVRALSKSFEDTVIKNFSIYIQNMLQAYRENPQKNWKSKDAAIFLVTSLAAKAQTQKHGITQTSSLVNVTEFFTNHIAPDLNSNANENPVIKADAIKYIMVFRNQLSRDILVSCLAPLVSLLLSGSHVVHSYSACCLDKMLSMKPAIITRAELAPHGDLLLQNLFTAMNVVGSQENEYIMRGIMKSLHILQDAFVPHVSTIMGQLLSKLDAVSKNPSKPHFNHCLFESLCIVISVVCRLNPGPEVINSFESPLFPLFQNILQQDVQEFVPYIFQVLSLMLEMHKNSIPVPYMSLFPILMQPLLWERSGNVPALVRLLQAYIVIGCHNNQIPADKLPGLLGIFQKLLASRSNDHFGMQLLNTMLVHVPHNDMEKYIHQVFLLLFQKLTSSKTTKYVKCVLVFFSLFIVKFSAAVFIEMVDKIQAKMFTMVLEKLYIAETAKITNALDRKLCAVAMTNILCEPTFLKDDSHPWLPLLKSLLETLESAVAATSFAVEESPSITESAELEGFQAAYSQLLYSGKQEVDYCIDVSDPKIYLAKKLHVLCHSTQKVKATLQGLPPQAQNYLSAYFTAAGVSIA</sequence>
<dbReference type="InterPro" id="IPR005043">
    <property type="entry name" value="XPO2_C"/>
</dbReference>
<dbReference type="OMA" id="AENEFLM"/>
<comment type="similarity">
    <text evidence="3">Belongs to the XPO2/CSE1 family.</text>
</comment>
<dbReference type="GO" id="GO:0006611">
    <property type="term" value="P:protein export from nucleus"/>
    <property type="evidence" value="ECO:0000318"/>
    <property type="project" value="GO_Central"/>
</dbReference>
<dbReference type="FunFam" id="1.25.10.10:FF:000057">
    <property type="entry name" value="Exportin-2 isoform 1"/>
    <property type="match status" value="1"/>
</dbReference>
<comment type="subcellular location">
    <subcellularLocation>
        <location evidence="2">Cytoplasm</location>
    </subcellularLocation>
    <subcellularLocation>
        <location evidence="1">Nucleus</location>
    </subcellularLocation>
</comment>
<keyword evidence="13" id="KW-1185">Reference proteome</keyword>
<evidence type="ECO:0000256" key="3">
    <source>
        <dbReference type="ARBA" id="ARBA00008669"/>
    </source>
</evidence>
<feature type="domain" description="Importin N-terminal" evidence="10">
    <location>
        <begin position="29"/>
        <end position="103"/>
    </location>
</feature>
<reference evidence="11 13" key="2">
    <citation type="journal article" date="2013" name="Nature">
        <title>Insights into bilaterian evolution from three spiralian genomes.</title>
        <authorList>
            <person name="Simakov O."/>
            <person name="Marletaz F."/>
            <person name="Cho S.J."/>
            <person name="Edsinger-Gonzales E."/>
            <person name="Havlak P."/>
            <person name="Hellsten U."/>
            <person name="Kuo D.H."/>
            <person name="Larsson T."/>
            <person name="Lv J."/>
            <person name="Arendt D."/>
            <person name="Savage R."/>
            <person name="Osoegawa K."/>
            <person name="de Jong P."/>
            <person name="Grimwood J."/>
            <person name="Chapman J.A."/>
            <person name="Shapiro H."/>
            <person name="Aerts A."/>
            <person name="Otillar R.P."/>
            <person name="Terry A.Y."/>
            <person name="Boore J.L."/>
            <person name="Grigoriev I.V."/>
            <person name="Lindberg D.R."/>
            <person name="Seaver E.C."/>
            <person name="Weisblat D.A."/>
            <person name="Putnam N.H."/>
            <person name="Rokhsar D.S."/>
        </authorList>
    </citation>
    <scope>NUCLEOTIDE SEQUENCE</scope>
</reference>
<evidence type="ECO:0000259" key="10">
    <source>
        <dbReference type="PROSITE" id="PS50166"/>
    </source>
</evidence>
<reference evidence="13" key="1">
    <citation type="submission" date="2012-12" db="EMBL/GenBank/DDBJ databases">
        <authorList>
            <person name="Hellsten U."/>
            <person name="Grimwood J."/>
            <person name="Chapman J.A."/>
            <person name="Shapiro H."/>
            <person name="Aerts A."/>
            <person name="Otillar R.P."/>
            <person name="Terry A.Y."/>
            <person name="Boore J.L."/>
            <person name="Simakov O."/>
            <person name="Marletaz F."/>
            <person name="Cho S.-J."/>
            <person name="Edsinger-Gonzales E."/>
            <person name="Havlak P."/>
            <person name="Kuo D.-H."/>
            <person name="Larsson T."/>
            <person name="Lv J."/>
            <person name="Arendt D."/>
            <person name="Savage R."/>
            <person name="Osoegawa K."/>
            <person name="de Jong P."/>
            <person name="Lindberg D.R."/>
            <person name="Seaver E.C."/>
            <person name="Weisblat D.A."/>
            <person name="Putnam N.H."/>
            <person name="Grigoriev I.V."/>
            <person name="Rokhsar D.S."/>
        </authorList>
    </citation>
    <scope>NUCLEOTIDE SEQUENCE</scope>
</reference>
<dbReference type="OrthoDB" id="3268246at2759"/>
<dbReference type="RefSeq" id="XP_009016530.1">
    <property type="nucleotide sequence ID" value="XM_009018282.1"/>
</dbReference>
<dbReference type="STRING" id="6412.T1G9Q9"/>
<keyword evidence="5" id="KW-0813">Transport</keyword>
<dbReference type="InterPro" id="IPR001494">
    <property type="entry name" value="Importin-beta_N"/>
</dbReference>